<accession>A0A7W9SNJ0</accession>
<evidence type="ECO:0000313" key="6">
    <source>
        <dbReference type="EMBL" id="MBB6049902.1"/>
    </source>
</evidence>
<dbReference type="FunFam" id="3.40.50.300:FF:000640">
    <property type="entry name" value="MoxR family ATPase"/>
    <property type="match status" value="1"/>
</dbReference>
<keyword evidence="6" id="KW-0378">Hydrolase</keyword>
<protein>
    <submittedName>
        <fullName evidence="6">MoxR-like ATPase</fullName>
        <ecNumber evidence="6">3.6.3.-</ecNumber>
    </submittedName>
</protein>
<dbReference type="RefSeq" id="WP_221289926.1">
    <property type="nucleotide sequence ID" value="NZ_JACHGW010000002.1"/>
</dbReference>
<proteinExistence type="inferred from homology"/>
<dbReference type="GO" id="GO:0005524">
    <property type="term" value="F:ATP binding"/>
    <property type="evidence" value="ECO:0007669"/>
    <property type="project" value="UniProtKB-KW"/>
</dbReference>
<comment type="similarity">
    <text evidence="3">Belongs to the MoxR family.</text>
</comment>
<evidence type="ECO:0000313" key="7">
    <source>
        <dbReference type="Proteomes" id="UP000520814"/>
    </source>
</evidence>
<evidence type="ECO:0000256" key="2">
    <source>
        <dbReference type="ARBA" id="ARBA00022840"/>
    </source>
</evidence>
<keyword evidence="1" id="KW-0547">Nucleotide-binding</keyword>
<evidence type="ECO:0000259" key="4">
    <source>
        <dbReference type="Pfam" id="PF07726"/>
    </source>
</evidence>
<feature type="domain" description="ATPase AAA-3" evidence="4">
    <location>
        <begin position="42"/>
        <end position="172"/>
    </location>
</feature>
<dbReference type="InterPro" id="IPR011703">
    <property type="entry name" value="ATPase_AAA-3"/>
</dbReference>
<dbReference type="CDD" id="cd00009">
    <property type="entry name" value="AAA"/>
    <property type="match status" value="1"/>
</dbReference>
<comment type="caution">
    <text evidence="6">The sequence shown here is derived from an EMBL/GenBank/DDBJ whole genome shotgun (WGS) entry which is preliminary data.</text>
</comment>
<name>A0A7W9SNJ0_ARMRO</name>
<sequence>MNDLETDVAAEIQRVMAQVETVIIGKHETVEMALVTLLVGGHLLIEDIPGVGKTTLAKTLAQSLGCAFKRIQFTPDLLPADITGTSIYNQKTQEFYFMPGPVFAQVVLADEINRATPKTQAALLECMEELQVSEGGTTHTLPRPFFVIATQNNIEHAGTYQLPEAQMDRFLMRVRLGYPDLNQEIGILNSQVQSHPLVNVQPVMDATTLVRLQDKVRQVVVSEPLQRYIAQVVAATRTSDHVEIGASPRGSLALMHAAQAHAALQGRTFATPDDVKRLAPFVLAHRLILSAEARVRGLEDAAVIRELLAQVPVPGA</sequence>
<dbReference type="InterPro" id="IPR027417">
    <property type="entry name" value="P-loop_NTPase"/>
</dbReference>
<dbReference type="SUPFAM" id="SSF52540">
    <property type="entry name" value="P-loop containing nucleoside triphosphate hydrolases"/>
    <property type="match status" value="1"/>
</dbReference>
<dbReference type="InterPro" id="IPR041628">
    <property type="entry name" value="ChlI/MoxR_AAA_lid"/>
</dbReference>
<feature type="domain" description="ChlI/MoxR AAA lid" evidence="5">
    <location>
        <begin position="235"/>
        <end position="306"/>
    </location>
</feature>
<dbReference type="InterPro" id="IPR050764">
    <property type="entry name" value="CbbQ/NirQ/NorQ/GpvN"/>
</dbReference>
<dbReference type="EC" id="3.6.3.-" evidence="6"/>
<evidence type="ECO:0000256" key="3">
    <source>
        <dbReference type="ARBA" id="ARBA00061607"/>
    </source>
</evidence>
<dbReference type="Pfam" id="PF17863">
    <property type="entry name" value="AAA_lid_2"/>
    <property type="match status" value="1"/>
</dbReference>
<dbReference type="Pfam" id="PF07726">
    <property type="entry name" value="AAA_3"/>
    <property type="match status" value="1"/>
</dbReference>
<organism evidence="6 7">
    <name type="scientific">Armatimonas rosea</name>
    <dbReference type="NCBI Taxonomy" id="685828"/>
    <lineage>
        <taxon>Bacteria</taxon>
        <taxon>Bacillati</taxon>
        <taxon>Armatimonadota</taxon>
        <taxon>Armatimonadia</taxon>
        <taxon>Armatimonadales</taxon>
        <taxon>Armatimonadaceae</taxon>
        <taxon>Armatimonas</taxon>
    </lineage>
</organism>
<keyword evidence="2" id="KW-0067">ATP-binding</keyword>
<gene>
    <name evidence="6" type="ORF">HNQ39_001693</name>
</gene>
<dbReference type="EMBL" id="JACHGW010000002">
    <property type="protein sequence ID" value="MBB6049902.1"/>
    <property type="molecule type" value="Genomic_DNA"/>
</dbReference>
<dbReference type="Gene3D" id="1.10.8.80">
    <property type="entry name" value="Magnesium chelatase subunit I, C-Terminal domain"/>
    <property type="match status" value="1"/>
</dbReference>
<keyword evidence="7" id="KW-1185">Reference proteome</keyword>
<reference evidence="6 7" key="1">
    <citation type="submission" date="2020-08" db="EMBL/GenBank/DDBJ databases">
        <title>Genomic Encyclopedia of Type Strains, Phase IV (KMG-IV): sequencing the most valuable type-strain genomes for metagenomic binning, comparative biology and taxonomic classification.</title>
        <authorList>
            <person name="Goeker M."/>
        </authorList>
    </citation>
    <scope>NUCLEOTIDE SEQUENCE [LARGE SCALE GENOMIC DNA]</scope>
    <source>
        <strain evidence="6 7">DSM 23562</strain>
    </source>
</reference>
<evidence type="ECO:0000259" key="5">
    <source>
        <dbReference type="Pfam" id="PF17863"/>
    </source>
</evidence>
<dbReference type="Gene3D" id="3.40.50.300">
    <property type="entry name" value="P-loop containing nucleotide triphosphate hydrolases"/>
    <property type="match status" value="1"/>
</dbReference>
<dbReference type="PANTHER" id="PTHR42759:SF5">
    <property type="entry name" value="METHANOL DEHYDROGENASE REGULATOR"/>
    <property type="match status" value="1"/>
</dbReference>
<dbReference type="Proteomes" id="UP000520814">
    <property type="component" value="Unassembled WGS sequence"/>
</dbReference>
<dbReference type="GO" id="GO:0016887">
    <property type="term" value="F:ATP hydrolysis activity"/>
    <property type="evidence" value="ECO:0007669"/>
    <property type="project" value="InterPro"/>
</dbReference>
<dbReference type="AlphaFoldDB" id="A0A7W9SNJ0"/>
<dbReference type="PANTHER" id="PTHR42759">
    <property type="entry name" value="MOXR FAMILY PROTEIN"/>
    <property type="match status" value="1"/>
</dbReference>
<evidence type="ECO:0000256" key="1">
    <source>
        <dbReference type="ARBA" id="ARBA00022741"/>
    </source>
</evidence>
<dbReference type="PIRSF" id="PIRSF002849">
    <property type="entry name" value="AAA_ATPase_chaperone_MoxR_prd"/>
    <property type="match status" value="1"/>
</dbReference>